<evidence type="ECO:0000256" key="7">
    <source>
        <dbReference type="ARBA" id="ARBA00023002"/>
    </source>
</evidence>
<dbReference type="PANTHER" id="PTHR22912:SF217">
    <property type="entry name" value="DIHYDROLIPOYL DEHYDROGENASE"/>
    <property type="match status" value="1"/>
</dbReference>
<dbReference type="InterPro" id="IPR016156">
    <property type="entry name" value="FAD/NAD-linked_Rdtase_dimer_sf"/>
</dbReference>
<dbReference type="Gene3D" id="3.50.50.60">
    <property type="entry name" value="FAD/NAD(P)-binding domain"/>
    <property type="match status" value="2"/>
</dbReference>
<reference evidence="13" key="1">
    <citation type="submission" date="2018-06" db="EMBL/GenBank/DDBJ databases">
        <authorList>
            <person name="Zhirakovskaya E."/>
        </authorList>
    </citation>
    <scope>NUCLEOTIDE SEQUENCE</scope>
</reference>
<dbReference type="InterPro" id="IPR050151">
    <property type="entry name" value="Class-I_Pyr_Nuc-Dis_Oxidored"/>
</dbReference>
<dbReference type="FunFam" id="3.30.390.30:FF:000001">
    <property type="entry name" value="Dihydrolipoyl dehydrogenase"/>
    <property type="match status" value="1"/>
</dbReference>
<proteinExistence type="inferred from homology"/>
<comment type="cofactor">
    <cofactor evidence="1">
        <name>FAD</name>
        <dbReference type="ChEBI" id="CHEBI:57692"/>
    </cofactor>
</comment>
<dbReference type="EMBL" id="UOGD01000157">
    <property type="protein sequence ID" value="VAX20027.1"/>
    <property type="molecule type" value="Genomic_DNA"/>
</dbReference>
<dbReference type="EC" id="1.8.1.4" evidence="13"/>
<organism evidence="13">
    <name type="scientific">hydrothermal vent metagenome</name>
    <dbReference type="NCBI Taxonomy" id="652676"/>
    <lineage>
        <taxon>unclassified sequences</taxon>
        <taxon>metagenomes</taxon>
        <taxon>ecological metagenomes</taxon>
    </lineage>
</organism>
<dbReference type="InterPro" id="IPR001100">
    <property type="entry name" value="Pyr_nuc-diS_OxRdtase"/>
</dbReference>
<keyword evidence="5" id="KW-0285">Flavoprotein</keyword>
<accession>A0A3B1CTL8</accession>
<dbReference type="PIRSF" id="PIRSF000350">
    <property type="entry name" value="Mercury_reductase_MerA"/>
    <property type="match status" value="1"/>
</dbReference>
<dbReference type="InterPro" id="IPR004099">
    <property type="entry name" value="Pyr_nucl-diS_OxRdtase_dimer"/>
</dbReference>
<name>A0A3B1CTL8_9ZZZZ</name>
<dbReference type="Gene3D" id="3.30.390.30">
    <property type="match status" value="1"/>
</dbReference>
<dbReference type="GO" id="GO:0005737">
    <property type="term" value="C:cytoplasm"/>
    <property type="evidence" value="ECO:0007669"/>
    <property type="project" value="UniProtKB-SubCell"/>
</dbReference>
<evidence type="ECO:0000256" key="3">
    <source>
        <dbReference type="ARBA" id="ARBA00007532"/>
    </source>
</evidence>
<dbReference type="PRINTS" id="PR00368">
    <property type="entry name" value="FADPNR"/>
</dbReference>
<evidence type="ECO:0000256" key="9">
    <source>
        <dbReference type="ARBA" id="ARBA00023157"/>
    </source>
</evidence>
<keyword evidence="10" id="KW-0676">Redox-active center</keyword>
<evidence type="ECO:0000256" key="8">
    <source>
        <dbReference type="ARBA" id="ARBA00023027"/>
    </source>
</evidence>
<feature type="domain" description="FAD/NAD(P)-binding" evidence="12">
    <location>
        <begin position="5"/>
        <end position="328"/>
    </location>
</feature>
<feature type="domain" description="Pyridine nucleotide-disulphide oxidoreductase dimerisation" evidence="11">
    <location>
        <begin position="348"/>
        <end position="457"/>
    </location>
</feature>
<keyword evidence="7 13" id="KW-0560">Oxidoreductase</keyword>
<evidence type="ECO:0000313" key="13">
    <source>
        <dbReference type="EMBL" id="VAX20027.1"/>
    </source>
</evidence>
<evidence type="ECO:0000256" key="4">
    <source>
        <dbReference type="ARBA" id="ARBA00022490"/>
    </source>
</evidence>
<dbReference type="AlphaFoldDB" id="A0A3B1CTL8"/>
<dbReference type="PRINTS" id="PR00411">
    <property type="entry name" value="PNDRDTASEI"/>
</dbReference>
<comment type="subcellular location">
    <subcellularLocation>
        <location evidence="2">Cytoplasm</location>
    </subcellularLocation>
</comment>
<dbReference type="Pfam" id="PF02852">
    <property type="entry name" value="Pyr_redox_dim"/>
    <property type="match status" value="1"/>
</dbReference>
<dbReference type="PANTHER" id="PTHR22912">
    <property type="entry name" value="DISULFIDE OXIDOREDUCTASE"/>
    <property type="match status" value="1"/>
</dbReference>
<keyword evidence="8" id="KW-0520">NAD</keyword>
<dbReference type="InterPro" id="IPR036188">
    <property type="entry name" value="FAD/NAD-bd_sf"/>
</dbReference>
<protein>
    <submittedName>
        <fullName evidence="13">Dihydrolipoamide dehydrogenase</fullName>
        <ecNumber evidence="13">1.8.1.4</ecNumber>
    </submittedName>
</protein>
<keyword evidence="4" id="KW-0963">Cytoplasm</keyword>
<dbReference type="InterPro" id="IPR023753">
    <property type="entry name" value="FAD/NAD-binding_dom"/>
</dbReference>
<evidence type="ECO:0000259" key="12">
    <source>
        <dbReference type="Pfam" id="PF07992"/>
    </source>
</evidence>
<evidence type="ECO:0000256" key="5">
    <source>
        <dbReference type="ARBA" id="ARBA00022630"/>
    </source>
</evidence>
<dbReference type="InterPro" id="IPR006258">
    <property type="entry name" value="Lipoamide_DH"/>
</dbReference>
<dbReference type="GO" id="GO:0050660">
    <property type="term" value="F:flavin adenine dinucleotide binding"/>
    <property type="evidence" value="ECO:0007669"/>
    <property type="project" value="InterPro"/>
</dbReference>
<dbReference type="GO" id="GO:0006103">
    <property type="term" value="P:2-oxoglutarate metabolic process"/>
    <property type="evidence" value="ECO:0007669"/>
    <property type="project" value="TreeGrafter"/>
</dbReference>
<dbReference type="Pfam" id="PF07992">
    <property type="entry name" value="Pyr_redox_2"/>
    <property type="match status" value="1"/>
</dbReference>
<keyword evidence="9" id="KW-1015">Disulfide bond</keyword>
<evidence type="ECO:0000256" key="2">
    <source>
        <dbReference type="ARBA" id="ARBA00004496"/>
    </source>
</evidence>
<keyword evidence="6" id="KW-0274">FAD</keyword>
<dbReference type="SUPFAM" id="SSF55424">
    <property type="entry name" value="FAD/NAD-linked reductases, dimerisation (C-terminal) domain"/>
    <property type="match status" value="1"/>
</dbReference>
<gene>
    <name evidence="13" type="ORF">MNBD_IGNAVI01-2769</name>
</gene>
<sequence length="467" mass="50401">MSEKYDLAVLGGGPGGYVAAIRASQLGYKTVVVEKDKLGGVCLNWGCIPTKSLLKNAEVYDIVSNHSKDFGITVENVSFDFEKTIKRSRTVSKKIVKGVEYLFKKNKIDRVKGFGKLNSSKEIEVFDEDGNTTDIVKADRLIIATGARSKSIPAIPVDREKIITSSEAMNLSEQPKELIIIGAGVIGIEFAYFYATIGTKVTVIEMMDSILPIEDKEVSGALKKSLTKRGITFYNSAKVENVVVVGDIVEVVFEIDGKQEKITADKVLNAIGVTSNIEGIGLEELSIETENGNIQVDRSTFQTNVENIFAIGDVIGQPCLAHAASAEGIHCVETFHGEQLGEFDYSNIPGCTYSQPQVASIGFTEEKAIAEGYDIKVGKFPLSASGKAAAIGEREGFAKLIFDKKYGELLGAHLIGPEATELIAELTLAKTLEATEEAIARTVHAHPTLSEIIMEAAEDADGKSIHI</sequence>
<evidence type="ECO:0000259" key="11">
    <source>
        <dbReference type="Pfam" id="PF02852"/>
    </source>
</evidence>
<dbReference type="GO" id="GO:0004148">
    <property type="term" value="F:dihydrolipoyl dehydrogenase (NADH) activity"/>
    <property type="evidence" value="ECO:0007669"/>
    <property type="project" value="UniProtKB-EC"/>
</dbReference>
<dbReference type="PROSITE" id="PS00076">
    <property type="entry name" value="PYRIDINE_REDOX_1"/>
    <property type="match status" value="1"/>
</dbReference>
<evidence type="ECO:0000256" key="10">
    <source>
        <dbReference type="ARBA" id="ARBA00023284"/>
    </source>
</evidence>
<dbReference type="NCBIfam" id="TIGR01350">
    <property type="entry name" value="lipoamide_DH"/>
    <property type="match status" value="1"/>
</dbReference>
<dbReference type="InterPro" id="IPR012999">
    <property type="entry name" value="Pyr_OxRdtase_I_AS"/>
</dbReference>
<evidence type="ECO:0000256" key="6">
    <source>
        <dbReference type="ARBA" id="ARBA00022827"/>
    </source>
</evidence>
<dbReference type="SUPFAM" id="SSF51905">
    <property type="entry name" value="FAD/NAD(P)-binding domain"/>
    <property type="match status" value="1"/>
</dbReference>
<evidence type="ECO:0000256" key="1">
    <source>
        <dbReference type="ARBA" id="ARBA00001974"/>
    </source>
</evidence>
<comment type="similarity">
    <text evidence="3">Belongs to the class-I pyridine nucleotide-disulfide oxidoreductase family.</text>
</comment>